<accession>A0AC35F266</accession>
<protein>
    <submittedName>
        <fullName evidence="2">Kinesin motor domain-containing protein</fullName>
    </submittedName>
</protein>
<sequence length="73" mass="7949">GAIFDTVAKPIINGFLEGNNGTIFAYGQTASGKTFTMLGPNINGHNDHGIIPRTIKEIFCVLDAKVENVLYFY</sequence>
<evidence type="ECO:0000313" key="1">
    <source>
        <dbReference type="Proteomes" id="UP000887580"/>
    </source>
</evidence>
<organism evidence="1 2">
    <name type="scientific">Panagrolaimus sp. PS1159</name>
    <dbReference type="NCBI Taxonomy" id="55785"/>
    <lineage>
        <taxon>Eukaryota</taxon>
        <taxon>Metazoa</taxon>
        <taxon>Ecdysozoa</taxon>
        <taxon>Nematoda</taxon>
        <taxon>Chromadorea</taxon>
        <taxon>Rhabditida</taxon>
        <taxon>Tylenchina</taxon>
        <taxon>Panagrolaimomorpha</taxon>
        <taxon>Panagrolaimoidea</taxon>
        <taxon>Panagrolaimidae</taxon>
        <taxon>Panagrolaimus</taxon>
    </lineage>
</organism>
<name>A0AC35F266_9BILA</name>
<dbReference type="WBParaSite" id="PS1159_v2.g13069.t1">
    <property type="protein sequence ID" value="PS1159_v2.g13069.t1"/>
    <property type="gene ID" value="PS1159_v2.g13069"/>
</dbReference>
<dbReference type="Proteomes" id="UP000887580">
    <property type="component" value="Unplaced"/>
</dbReference>
<evidence type="ECO:0000313" key="2">
    <source>
        <dbReference type="WBParaSite" id="PS1159_v2.g13069.t1"/>
    </source>
</evidence>
<proteinExistence type="predicted"/>
<reference evidence="2" key="1">
    <citation type="submission" date="2022-11" db="UniProtKB">
        <authorList>
            <consortium name="WormBaseParasite"/>
        </authorList>
    </citation>
    <scope>IDENTIFICATION</scope>
</reference>